<name>A0A4R2N9F3_9PAST</name>
<evidence type="ECO:0000313" key="2">
    <source>
        <dbReference type="EMBL" id="TCP17633.1"/>
    </source>
</evidence>
<dbReference type="AlphaFoldDB" id="A0A4R2N9F3"/>
<dbReference type="OrthoDB" id="79849at2"/>
<comment type="caution">
    <text evidence="2">The sequence shown here is derived from an EMBL/GenBank/DDBJ whole genome shotgun (WGS) entry which is preliminary data.</text>
</comment>
<keyword evidence="1" id="KW-0175">Coiled coil</keyword>
<organism evidence="2 3">
    <name type="scientific">Nicoletella semolina</name>
    <dbReference type="NCBI Taxonomy" id="271160"/>
    <lineage>
        <taxon>Bacteria</taxon>
        <taxon>Pseudomonadati</taxon>
        <taxon>Pseudomonadota</taxon>
        <taxon>Gammaproteobacteria</taxon>
        <taxon>Pasteurellales</taxon>
        <taxon>Pasteurellaceae</taxon>
        <taxon>Nicoletella</taxon>
    </lineage>
</organism>
<proteinExistence type="predicted"/>
<protein>
    <recommendedName>
        <fullName evidence="4">Phage tail tape measure protein</fullName>
    </recommendedName>
</protein>
<dbReference type="Proteomes" id="UP000295537">
    <property type="component" value="Unassembled WGS sequence"/>
</dbReference>
<gene>
    <name evidence="2" type="ORF">EV693_105102</name>
</gene>
<reference evidence="2 3" key="1">
    <citation type="submission" date="2019-03" db="EMBL/GenBank/DDBJ databases">
        <title>Genomic Encyclopedia of Type Strains, Phase IV (KMG-IV): sequencing the most valuable type-strain genomes for metagenomic binning, comparative biology and taxonomic classification.</title>
        <authorList>
            <person name="Goeker M."/>
        </authorList>
    </citation>
    <scope>NUCLEOTIDE SEQUENCE [LARGE SCALE GENOMIC DNA]</scope>
    <source>
        <strain evidence="2 3">DSM 16380</strain>
    </source>
</reference>
<dbReference type="EMBL" id="SLXJ01000005">
    <property type="protein sequence ID" value="TCP17633.1"/>
    <property type="molecule type" value="Genomic_DNA"/>
</dbReference>
<evidence type="ECO:0008006" key="4">
    <source>
        <dbReference type="Google" id="ProtNLM"/>
    </source>
</evidence>
<sequence>MLSILAYAKSRTQYAVSPQDELKGLFDPNQDLANQQAKELAMLNASKETELRTIEEYEKRKQALLDRYSNERWQKEADAYAQGLGQIGGAFDVLAGMVERSAGKQSSAYKAMFAISKGFAIAEASVKLSQAVMQAMSDPSALTPAQKFANMAAITSAGIVHRGEYVLIKKRRHALGEGI</sequence>
<keyword evidence="3" id="KW-1185">Reference proteome</keyword>
<evidence type="ECO:0000256" key="1">
    <source>
        <dbReference type="SAM" id="Coils"/>
    </source>
</evidence>
<feature type="coiled-coil region" evidence="1">
    <location>
        <begin position="40"/>
        <end position="74"/>
    </location>
</feature>
<evidence type="ECO:0000313" key="3">
    <source>
        <dbReference type="Proteomes" id="UP000295537"/>
    </source>
</evidence>
<accession>A0A4R2N9F3</accession>